<feature type="transmembrane region" description="Helical" evidence="1">
    <location>
        <begin position="26"/>
        <end position="47"/>
    </location>
</feature>
<protein>
    <submittedName>
        <fullName evidence="2">Uncharacterized protein</fullName>
    </submittedName>
</protein>
<dbReference type="Gene3D" id="3.90.190.10">
    <property type="entry name" value="Protein tyrosine phosphatase superfamily"/>
    <property type="match status" value="1"/>
</dbReference>
<name>A0A7J7NFI1_9MAGN</name>
<dbReference type="PANTHER" id="PTHR47216">
    <property type="match status" value="1"/>
</dbReference>
<dbReference type="PANTHER" id="PTHR47216:SF4">
    <property type="entry name" value="OS01G0859400 PROTEIN"/>
    <property type="match status" value="1"/>
</dbReference>
<keyword evidence="1" id="KW-0472">Membrane</keyword>
<accession>A0A7J7NFI1</accession>
<gene>
    <name evidence="2" type="ORF">GIB67_012843</name>
</gene>
<keyword evidence="1" id="KW-1133">Transmembrane helix</keyword>
<sequence length="365" mass="41057">MGISKLIGLKATVMLMAFYSLRKSGFLLISIPFLHASVVAFLVSIASHPFINLPLLLGKTSDGKFPLWSKIIFGPFLYFVRSFATLRRLYSREPPYNEVCEGVYVGGWPSSLDKLPPGNPAVIDCTAELPRTEVVKNNAYLCVPTWDTRSPQPSEIESAVRWACRMRARKLPIFIHCAYGNEKKLNVFAIVPHEFTSDSLNSTHNNDTDIANVDTPPKYVFPELGEEYADTTFCTSNDEYPITDTRSGNHIPFYSNSSRVATPVLYSLVLINSPYLPNYHVTERDGHGRSVVVLCALLVALGVAGDWKDAERITRERRPSIRMNSLHRKNLEKWSKHRFVSTRTTEGMNVSSLILPNSSENPRSR</sequence>
<comment type="caution">
    <text evidence="2">The sequence shown here is derived from an EMBL/GenBank/DDBJ whole genome shotgun (WGS) entry which is preliminary data.</text>
</comment>
<evidence type="ECO:0000256" key="1">
    <source>
        <dbReference type="SAM" id="Phobius"/>
    </source>
</evidence>
<dbReference type="EMBL" id="JACGCM010000816">
    <property type="protein sequence ID" value="KAF6165946.1"/>
    <property type="molecule type" value="Genomic_DNA"/>
</dbReference>
<evidence type="ECO:0000313" key="2">
    <source>
        <dbReference type="EMBL" id="KAF6165946.1"/>
    </source>
</evidence>
<dbReference type="Proteomes" id="UP000541444">
    <property type="component" value="Unassembled WGS sequence"/>
</dbReference>
<dbReference type="AlphaFoldDB" id="A0A7J7NFI1"/>
<keyword evidence="3" id="KW-1185">Reference proteome</keyword>
<organism evidence="2 3">
    <name type="scientific">Kingdonia uniflora</name>
    <dbReference type="NCBI Taxonomy" id="39325"/>
    <lineage>
        <taxon>Eukaryota</taxon>
        <taxon>Viridiplantae</taxon>
        <taxon>Streptophyta</taxon>
        <taxon>Embryophyta</taxon>
        <taxon>Tracheophyta</taxon>
        <taxon>Spermatophyta</taxon>
        <taxon>Magnoliopsida</taxon>
        <taxon>Ranunculales</taxon>
        <taxon>Circaeasteraceae</taxon>
        <taxon>Kingdonia</taxon>
    </lineage>
</organism>
<dbReference type="InterPro" id="IPR029021">
    <property type="entry name" value="Prot-tyrosine_phosphatase-like"/>
</dbReference>
<proteinExistence type="predicted"/>
<evidence type="ECO:0000313" key="3">
    <source>
        <dbReference type="Proteomes" id="UP000541444"/>
    </source>
</evidence>
<dbReference type="SUPFAM" id="SSF52799">
    <property type="entry name" value="(Phosphotyrosine protein) phosphatases II"/>
    <property type="match status" value="2"/>
</dbReference>
<dbReference type="CDD" id="cd14527">
    <property type="entry name" value="DSP_bac"/>
    <property type="match status" value="1"/>
</dbReference>
<keyword evidence="1" id="KW-0812">Transmembrane</keyword>
<dbReference type="OrthoDB" id="1890923at2759"/>
<reference evidence="2 3" key="1">
    <citation type="journal article" date="2020" name="IScience">
        <title>Genome Sequencing of the Endangered Kingdonia uniflora (Circaeasteraceae, Ranunculales) Reveals Potential Mechanisms of Evolutionary Specialization.</title>
        <authorList>
            <person name="Sun Y."/>
            <person name="Deng T."/>
            <person name="Zhang A."/>
            <person name="Moore M.J."/>
            <person name="Landis J.B."/>
            <person name="Lin N."/>
            <person name="Zhang H."/>
            <person name="Zhang X."/>
            <person name="Huang J."/>
            <person name="Zhang X."/>
            <person name="Sun H."/>
            <person name="Wang H."/>
        </authorList>
    </citation>
    <scope>NUCLEOTIDE SEQUENCE [LARGE SCALE GENOMIC DNA]</scope>
    <source>
        <strain evidence="2">TB1705</strain>
        <tissue evidence="2">Leaf</tissue>
    </source>
</reference>